<feature type="signal peptide" evidence="5">
    <location>
        <begin position="1"/>
        <end position="22"/>
    </location>
</feature>
<comment type="similarity">
    <text evidence="1">Belongs to the peptidase C40 family.</text>
</comment>
<name>A0A8J6M4I1_9FIRM</name>
<dbReference type="GO" id="GO:0006508">
    <property type="term" value="P:proteolysis"/>
    <property type="evidence" value="ECO:0007669"/>
    <property type="project" value="UniProtKB-KW"/>
</dbReference>
<dbReference type="InterPro" id="IPR003646">
    <property type="entry name" value="SH3-like_bac-type"/>
</dbReference>
<evidence type="ECO:0000259" key="7">
    <source>
        <dbReference type="PROSITE" id="PS51935"/>
    </source>
</evidence>
<keyword evidence="5" id="KW-0732">Signal</keyword>
<evidence type="ECO:0000259" key="6">
    <source>
        <dbReference type="PROSITE" id="PS51781"/>
    </source>
</evidence>
<feature type="domain" description="NlpC/P60" evidence="7">
    <location>
        <begin position="198"/>
        <end position="322"/>
    </location>
</feature>
<dbReference type="InterPro" id="IPR038765">
    <property type="entry name" value="Papain-like_cys_pep_sf"/>
</dbReference>
<protein>
    <submittedName>
        <fullName evidence="8">C40 family peptidase</fullName>
    </submittedName>
</protein>
<proteinExistence type="inferred from homology"/>
<dbReference type="InterPro" id="IPR000064">
    <property type="entry name" value="NLP_P60_dom"/>
</dbReference>
<dbReference type="AlphaFoldDB" id="A0A8J6M4I1"/>
<comment type="caution">
    <text evidence="8">The sequence shown here is derived from an EMBL/GenBank/DDBJ whole genome shotgun (WGS) entry which is preliminary data.</text>
</comment>
<dbReference type="SMART" id="SM00287">
    <property type="entry name" value="SH3b"/>
    <property type="match status" value="2"/>
</dbReference>
<dbReference type="PROSITE" id="PS51935">
    <property type="entry name" value="NLPC_P60"/>
    <property type="match status" value="1"/>
</dbReference>
<dbReference type="Pfam" id="PF08239">
    <property type="entry name" value="SH3_3"/>
    <property type="match status" value="2"/>
</dbReference>
<evidence type="ECO:0000313" key="9">
    <source>
        <dbReference type="Proteomes" id="UP000602260"/>
    </source>
</evidence>
<feature type="domain" description="SH3b" evidence="6">
    <location>
        <begin position="29"/>
        <end position="92"/>
    </location>
</feature>
<keyword evidence="2" id="KW-0645">Protease</keyword>
<accession>A0A8J6M4I1</accession>
<dbReference type="GO" id="GO:0008234">
    <property type="term" value="F:cysteine-type peptidase activity"/>
    <property type="evidence" value="ECO:0007669"/>
    <property type="project" value="UniProtKB-KW"/>
</dbReference>
<feature type="chain" id="PRO_5039027711" evidence="5">
    <location>
        <begin position="23"/>
        <end position="322"/>
    </location>
</feature>
<dbReference type="PANTHER" id="PTHR47053">
    <property type="entry name" value="MUREIN DD-ENDOPEPTIDASE MEPH-RELATED"/>
    <property type="match status" value="1"/>
</dbReference>
<organism evidence="8 9">
    <name type="scientific">Flintibacter faecis</name>
    <dbReference type="NCBI Taxonomy" id="2763047"/>
    <lineage>
        <taxon>Bacteria</taxon>
        <taxon>Bacillati</taxon>
        <taxon>Bacillota</taxon>
        <taxon>Clostridia</taxon>
        <taxon>Eubacteriales</taxon>
        <taxon>Flintibacter</taxon>
    </lineage>
</organism>
<evidence type="ECO:0000256" key="3">
    <source>
        <dbReference type="ARBA" id="ARBA00022801"/>
    </source>
</evidence>
<dbReference type="Gene3D" id="3.90.1720.10">
    <property type="entry name" value="endopeptidase domain like (from Nostoc punctiforme)"/>
    <property type="match status" value="1"/>
</dbReference>
<gene>
    <name evidence="8" type="ORF">H8S55_05740</name>
</gene>
<keyword evidence="3" id="KW-0378">Hydrolase</keyword>
<reference evidence="8" key="1">
    <citation type="submission" date="2020-08" db="EMBL/GenBank/DDBJ databases">
        <title>Genome public.</title>
        <authorList>
            <person name="Liu C."/>
            <person name="Sun Q."/>
        </authorList>
    </citation>
    <scope>NUCLEOTIDE SEQUENCE</scope>
    <source>
        <strain evidence="8">BX5</strain>
    </source>
</reference>
<dbReference type="SUPFAM" id="SSF54001">
    <property type="entry name" value="Cysteine proteinases"/>
    <property type="match status" value="1"/>
</dbReference>
<dbReference type="InterPro" id="IPR051202">
    <property type="entry name" value="Peptidase_C40"/>
</dbReference>
<keyword evidence="4" id="KW-0788">Thiol protease</keyword>
<dbReference type="Proteomes" id="UP000602260">
    <property type="component" value="Unassembled WGS sequence"/>
</dbReference>
<evidence type="ECO:0000256" key="5">
    <source>
        <dbReference type="SAM" id="SignalP"/>
    </source>
</evidence>
<evidence type="ECO:0000256" key="2">
    <source>
        <dbReference type="ARBA" id="ARBA00022670"/>
    </source>
</evidence>
<keyword evidence="9" id="KW-1185">Reference proteome</keyword>
<feature type="domain" description="SH3b" evidence="6">
    <location>
        <begin position="126"/>
        <end position="189"/>
    </location>
</feature>
<evidence type="ECO:0000256" key="1">
    <source>
        <dbReference type="ARBA" id="ARBA00007074"/>
    </source>
</evidence>
<dbReference type="PROSITE" id="PS51781">
    <property type="entry name" value="SH3B"/>
    <property type="match status" value="2"/>
</dbReference>
<evidence type="ECO:0000256" key="4">
    <source>
        <dbReference type="ARBA" id="ARBA00022807"/>
    </source>
</evidence>
<evidence type="ECO:0000313" key="8">
    <source>
        <dbReference type="EMBL" id="MBC5716822.1"/>
    </source>
</evidence>
<sequence length="322" mass="33334">MHFNKKLAARILAGLMIASTMAVPTMAVSGTVNSGDTTLNLREGASTESKVLADLQNGSKVEVLATAEDGWYQIAVDGLTGFAFGEYLILDGAENAVTAAASSSPVEAAAAAEEVAQAAESAVQTTRYGQVIASSLYIRTGAGTEFDKAGSLKNGAIVTITGQSNGWYKISSGYVSSDYVSIVDEATAKAAQAAAANTTNGQKMAEFALKYVGYPYVYGGSSPKGFDCSGFVKYVCNQFGYNVNRTASTQLNNGTAVSMDQLQAGDLVFFKKSGSSSRASHVGIYVGGGKFVHASTSKVGVIVSGMNEAYYTSGFVGARRLG</sequence>
<dbReference type="RefSeq" id="WP_186878165.1">
    <property type="nucleotide sequence ID" value="NZ_JACOPN010000003.1"/>
</dbReference>
<dbReference type="EMBL" id="JACOPN010000003">
    <property type="protein sequence ID" value="MBC5716822.1"/>
    <property type="molecule type" value="Genomic_DNA"/>
</dbReference>
<dbReference type="Gene3D" id="2.30.30.40">
    <property type="entry name" value="SH3 Domains"/>
    <property type="match status" value="2"/>
</dbReference>
<dbReference type="PANTHER" id="PTHR47053:SF1">
    <property type="entry name" value="MUREIN DD-ENDOPEPTIDASE MEPH-RELATED"/>
    <property type="match status" value="1"/>
</dbReference>
<dbReference type="Pfam" id="PF00877">
    <property type="entry name" value="NLPC_P60"/>
    <property type="match status" value="1"/>
</dbReference>